<evidence type="ECO:0000313" key="2">
    <source>
        <dbReference type="EMBL" id="PZW28035.1"/>
    </source>
</evidence>
<comment type="caution">
    <text evidence="2">The sequence shown here is derived from an EMBL/GenBank/DDBJ whole genome shotgun (WGS) entry which is preliminary data.</text>
</comment>
<protein>
    <submittedName>
        <fullName evidence="2">Uncharacterized protein</fullName>
    </submittedName>
</protein>
<sequence length="163" mass="18628">MKIYPPSYPPRLFWVFGSLFVVIMAELCLVLAHLLVFPVLLENMFFPVIVVLAALIAWAPMWWAGMVRSAHRTIWEGLLFGVLISFLAYRILFLIVVISVLPSAIGKHFIDEMVFMALIMCTGILWTGWITLPLGGLAGILLTLLQKWLMREPIWQSRGKEKR</sequence>
<keyword evidence="1" id="KW-1133">Transmembrane helix</keyword>
<dbReference type="RefSeq" id="WP_111323778.1">
    <property type="nucleotide sequence ID" value="NZ_BIFX01000003.1"/>
</dbReference>
<name>A0A326UE36_THEHA</name>
<organism evidence="2 3">
    <name type="scientific">Thermosporothrix hazakensis</name>
    <dbReference type="NCBI Taxonomy" id="644383"/>
    <lineage>
        <taxon>Bacteria</taxon>
        <taxon>Bacillati</taxon>
        <taxon>Chloroflexota</taxon>
        <taxon>Ktedonobacteria</taxon>
        <taxon>Ktedonobacterales</taxon>
        <taxon>Thermosporotrichaceae</taxon>
        <taxon>Thermosporothrix</taxon>
    </lineage>
</organism>
<dbReference type="Proteomes" id="UP000248806">
    <property type="component" value="Unassembled WGS sequence"/>
</dbReference>
<proteinExistence type="predicted"/>
<feature type="transmembrane region" description="Helical" evidence="1">
    <location>
        <begin position="12"/>
        <end position="38"/>
    </location>
</feature>
<dbReference type="EMBL" id="QKUF01000011">
    <property type="protein sequence ID" value="PZW28035.1"/>
    <property type="molecule type" value="Genomic_DNA"/>
</dbReference>
<feature type="transmembrane region" description="Helical" evidence="1">
    <location>
        <begin position="44"/>
        <end position="65"/>
    </location>
</feature>
<keyword evidence="1" id="KW-0472">Membrane</keyword>
<evidence type="ECO:0000313" key="3">
    <source>
        <dbReference type="Proteomes" id="UP000248806"/>
    </source>
</evidence>
<accession>A0A326UE36</accession>
<keyword evidence="1" id="KW-0812">Transmembrane</keyword>
<dbReference type="AlphaFoldDB" id="A0A326UE36"/>
<keyword evidence="3" id="KW-1185">Reference proteome</keyword>
<reference evidence="2 3" key="1">
    <citation type="submission" date="2018-06" db="EMBL/GenBank/DDBJ databases">
        <title>Genomic Encyclopedia of Archaeal and Bacterial Type Strains, Phase II (KMG-II): from individual species to whole genera.</title>
        <authorList>
            <person name="Goeker M."/>
        </authorList>
    </citation>
    <scope>NUCLEOTIDE SEQUENCE [LARGE SCALE GENOMIC DNA]</scope>
    <source>
        <strain evidence="2 3">ATCC BAA-1881</strain>
    </source>
</reference>
<feature type="transmembrane region" description="Helical" evidence="1">
    <location>
        <begin position="113"/>
        <end position="145"/>
    </location>
</feature>
<evidence type="ECO:0000256" key="1">
    <source>
        <dbReference type="SAM" id="Phobius"/>
    </source>
</evidence>
<feature type="transmembrane region" description="Helical" evidence="1">
    <location>
        <begin position="77"/>
        <end position="101"/>
    </location>
</feature>
<gene>
    <name evidence="2" type="ORF">EI42_03413</name>
</gene>